<accession>A0A450S139</accession>
<evidence type="ECO:0000313" key="3">
    <source>
        <dbReference type="EMBL" id="VFJ63483.1"/>
    </source>
</evidence>
<gene>
    <name evidence="2" type="ORF">BECKDK2373B_GA0170837_101050</name>
    <name evidence="3" type="ORF">BECKDK2373C_GA0170839_11084</name>
</gene>
<dbReference type="AlphaFoldDB" id="A0A450S139"/>
<evidence type="ECO:0000256" key="1">
    <source>
        <dbReference type="SAM" id="SignalP"/>
    </source>
</evidence>
<evidence type="ECO:0000313" key="2">
    <source>
        <dbReference type="EMBL" id="VFJ45360.1"/>
    </source>
</evidence>
<name>A0A450S139_9GAMM</name>
<proteinExistence type="predicted"/>
<feature type="signal peptide" evidence="1">
    <location>
        <begin position="1"/>
        <end position="36"/>
    </location>
</feature>
<reference evidence="2" key="1">
    <citation type="submission" date="2019-02" db="EMBL/GenBank/DDBJ databases">
        <authorList>
            <person name="Gruber-Vodicka R. H."/>
            <person name="Seah K. B. B."/>
        </authorList>
    </citation>
    <scope>NUCLEOTIDE SEQUENCE</scope>
    <source>
        <strain evidence="3">BECK_DK161</strain>
        <strain evidence="2">BECK_DK47</strain>
    </source>
</reference>
<feature type="chain" id="PRO_5036113329" description="DUF4412 domain-containing protein" evidence="1">
    <location>
        <begin position="37"/>
        <end position="242"/>
    </location>
</feature>
<protein>
    <recommendedName>
        <fullName evidence="4">DUF4412 domain-containing protein</fullName>
    </recommendedName>
</protein>
<evidence type="ECO:0008006" key="4">
    <source>
        <dbReference type="Google" id="ProtNLM"/>
    </source>
</evidence>
<sequence length="242" mass="26661">MTHTASSVQIKLRFLAKLMGALSCVALLFLAPVGGAASEEIVQFSADMIQQIPNQASIPGKLYVSKGKIRMETGAGEQRRITIVNFTDRKNLHLNPSRKEYMEVSWPVQKADAPRSLVSKQPLPGDSDHPCASSQRLQCKVLHSNEKIGDRNTEKWEIVRVMPANNQTSRTMRSVVWVDRELGANVREERFIDGELKGASELRAIKEGTQPESLFQVPAGYQRIQLPLHSSGGAGDSVGGEK</sequence>
<dbReference type="EMBL" id="CAADEX010000010">
    <property type="protein sequence ID" value="VFJ45360.1"/>
    <property type="molecule type" value="Genomic_DNA"/>
</dbReference>
<organism evidence="2">
    <name type="scientific">Candidatus Kentrum sp. DK</name>
    <dbReference type="NCBI Taxonomy" id="2126562"/>
    <lineage>
        <taxon>Bacteria</taxon>
        <taxon>Pseudomonadati</taxon>
        <taxon>Pseudomonadota</taxon>
        <taxon>Gammaproteobacteria</taxon>
        <taxon>Candidatus Kentrum</taxon>
    </lineage>
</organism>
<dbReference type="EMBL" id="CAADEY010000108">
    <property type="protein sequence ID" value="VFJ63483.1"/>
    <property type="molecule type" value="Genomic_DNA"/>
</dbReference>
<keyword evidence="1" id="KW-0732">Signal</keyword>